<dbReference type="PANTHER" id="PTHR40396">
    <property type="entry name" value="ATPASE-LIKE PROTEIN"/>
    <property type="match status" value="1"/>
</dbReference>
<dbReference type="SUPFAM" id="SSF52540">
    <property type="entry name" value="P-loop containing nucleoside triphosphate hydrolases"/>
    <property type="match status" value="1"/>
</dbReference>
<dbReference type="RefSeq" id="WP_089064790.1">
    <property type="nucleotide sequence ID" value="NZ_CP022316.1"/>
</dbReference>
<dbReference type="CDD" id="cd00267">
    <property type="entry name" value="ABC_ATPase"/>
    <property type="match status" value="1"/>
</dbReference>
<dbReference type="InterPro" id="IPR027417">
    <property type="entry name" value="P-loop_NTPase"/>
</dbReference>
<feature type="domain" description="ATPase AAA-type core" evidence="1">
    <location>
        <begin position="256"/>
        <end position="365"/>
    </location>
</feature>
<dbReference type="Gene3D" id="3.40.50.300">
    <property type="entry name" value="P-loop containing nucleotide triphosphate hydrolases"/>
    <property type="match status" value="2"/>
</dbReference>
<dbReference type="GO" id="GO:0005524">
    <property type="term" value="F:ATP binding"/>
    <property type="evidence" value="ECO:0007669"/>
    <property type="project" value="InterPro"/>
</dbReference>
<dbReference type="PANTHER" id="PTHR40396:SF1">
    <property type="entry name" value="ATPASE AAA-TYPE CORE DOMAIN-CONTAINING PROTEIN"/>
    <property type="match status" value="1"/>
</dbReference>
<dbReference type="AlphaFoldDB" id="A0A220UBK3"/>
<evidence type="ECO:0000313" key="2">
    <source>
        <dbReference type="EMBL" id="ASK65549.1"/>
    </source>
</evidence>
<evidence type="ECO:0000259" key="1">
    <source>
        <dbReference type="Pfam" id="PF13304"/>
    </source>
</evidence>
<organism evidence="2 3">
    <name type="scientific">Brachybacterium avium</name>
    <dbReference type="NCBI Taxonomy" id="2017485"/>
    <lineage>
        <taxon>Bacteria</taxon>
        <taxon>Bacillati</taxon>
        <taxon>Actinomycetota</taxon>
        <taxon>Actinomycetes</taxon>
        <taxon>Micrococcales</taxon>
        <taxon>Dermabacteraceae</taxon>
        <taxon>Brachybacterium</taxon>
    </lineage>
</organism>
<dbReference type="Proteomes" id="UP000198398">
    <property type="component" value="Chromosome"/>
</dbReference>
<dbReference type="InterPro" id="IPR003959">
    <property type="entry name" value="ATPase_AAA_core"/>
</dbReference>
<proteinExistence type="predicted"/>
<dbReference type="Pfam" id="PF13304">
    <property type="entry name" value="AAA_21"/>
    <property type="match status" value="2"/>
</dbReference>
<accession>A0A220UBK3</accession>
<dbReference type="EMBL" id="CP022316">
    <property type="protein sequence ID" value="ASK65549.1"/>
    <property type="molecule type" value="Genomic_DNA"/>
</dbReference>
<name>A0A220UBK3_9MICO</name>
<reference evidence="3" key="1">
    <citation type="submission" date="2017-07" db="EMBL/GenBank/DDBJ databases">
        <title>Brachybacterium sp. VR2415.</title>
        <authorList>
            <person name="Tak E.J."/>
            <person name="Bae J.-W."/>
        </authorList>
    </citation>
    <scope>NUCLEOTIDE SEQUENCE [LARGE SCALE GENOMIC DNA]</scope>
    <source>
        <strain evidence="3">VR2415</strain>
    </source>
</reference>
<keyword evidence="3" id="KW-1185">Reference proteome</keyword>
<dbReference type="OrthoDB" id="9809324at2"/>
<feature type="domain" description="ATPase AAA-type core" evidence="1">
    <location>
        <begin position="44"/>
        <end position="149"/>
    </location>
</feature>
<dbReference type="KEGG" id="brv:CFK39_06535"/>
<sequence>MLLSFGFQNFRSFADYAELTLASPTFRTNVPRAGQSWSDVTERVAAIYGPNAAGKTTVLEAILALSLALRSPGSGRIHQPSLSGDLREEPVLFDVEFIARGVRHRYEVEAGPSGIVREILSAYPKGTARKLFTRTQGEEESEVVVKAGASLTGPTAEVRRVTKPGMLFLATAHKYGHPVLAPIASTLLADVGIDHITFRDRQSEDVLHRVVMEMVAAPDTQVNLLKALVRTADLGVEAIEVRSEEVSEEDRVRLLRVLKALDDGEEVEEDRVPTLRDIITFRHQGSGGDIFELPLHRESSGTITWLTTAWHALDALRQGSVLLIDELDASLHPDLARYVVSLFLNPHLNPHGAQLLFTSHDVSLLGNSPARMLEPQHVWFVEKAEDGRSELFSQADFENRAGNNSERRYLAGKFGAVPDIDDGLLMRFIASPIHQGESDGR</sequence>
<evidence type="ECO:0000313" key="3">
    <source>
        <dbReference type="Proteomes" id="UP000198398"/>
    </source>
</evidence>
<protein>
    <submittedName>
        <fullName evidence="2">Phage resistance protein</fullName>
    </submittedName>
</protein>
<gene>
    <name evidence="2" type="ORF">CFK39_06535</name>
</gene>
<dbReference type="GO" id="GO:0016887">
    <property type="term" value="F:ATP hydrolysis activity"/>
    <property type="evidence" value="ECO:0007669"/>
    <property type="project" value="InterPro"/>
</dbReference>